<dbReference type="AlphaFoldDB" id="A0A268AD13"/>
<protein>
    <recommendedName>
        <fullName evidence="3">L-cystine uptake protein TcyP</fullName>
    </recommendedName>
    <alternativeName>
        <fullName evidence="9">Transporter of cystine TcyP</fullName>
    </alternativeName>
</protein>
<evidence type="ECO:0000256" key="10">
    <source>
        <dbReference type="SAM" id="Phobius"/>
    </source>
</evidence>
<feature type="transmembrane region" description="Helical" evidence="10">
    <location>
        <begin position="267"/>
        <end position="289"/>
    </location>
</feature>
<dbReference type="PANTHER" id="PTHR42865">
    <property type="entry name" value="PROTON/GLUTAMATE-ASPARTATE SYMPORTER"/>
    <property type="match status" value="1"/>
</dbReference>
<dbReference type="Gene3D" id="1.10.3860.10">
    <property type="entry name" value="Sodium:dicarboxylate symporter"/>
    <property type="match status" value="1"/>
</dbReference>
<comment type="similarity">
    <text evidence="2">Belongs to the dicarboxylate/amino acid:cation symporter (DAACS) (TC 2.A.23) family.</text>
</comment>
<dbReference type="FunFam" id="1.10.3860.10:FF:000004">
    <property type="entry name" value="L-cystine transporter tcyP"/>
    <property type="match status" value="1"/>
</dbReference>
<proteinExistence type="inferred from homology"/>
<comment type="caution">
    <text evidence="11">The sequence shown here is derived from an EMBL/GenBank/DDBJ whole genome shotgun (WGS) entry which is preliminary data.</text>
</comment>
<dbReference type="PANTHER" id="PTHR42865:SF5">
    <property type="entry name" value="L-CYSTINE TRANSPORTER TCYP"/>
    <property type="match status" value="1"/>
</dbReference>
<feature type="transmembrane region" description="Helical" evidence="10">
    <location>
        <begin position="397"/>
        <end position="419"/>
    </location>
</feature>
<feature type="transmembrane region" description="Helical" evidence="10">
    <location>
        <begin position="373"/>
        <end position="391"/>
    </location>
</feature>
<sequence>MIYLDLFTFVNIVILLALIGVLFYMQKKHISFSKRVLTGLGLGIVYGVILQLVYDPASETIVMTNDWFGLVGSGYVKLLQMIVMPLVFISIVAAFTRLEKSSNLGKISGLVIGTLMVTTAIAAAIGIAAAAGFDLKAIDITAGDAEITRGEDLETSLTEVQSTTVPQKILEFLPANPFLDLTGARPTSTIAVVIFAAFVGVAYLGIKRKTPEHAAFFQKIIEALHSLVMRIVTLVLRLTPYGILALMAKTVAGSDFNAIATLGKFVIASYVALIAMFVVHLIVLAVLGLSPKQYLKKVFPVLAFAFTSRTSAGTLPLNVEAQRNKLGVPESIANFSASFGITIGQNGCAGIYPAMLAVMIAPSQGINPLSPSFIATLILVVMISSFGVAGVGGGATFASLIVLSTMNLPVALAGVLISVEPLIDMGRTALNVSGSMVSGLVTSRTLGELDTKTYTSDDTSAESMAR</sequence>
<keyword evidence="8 10" id="KW-0472">Membrane</keyword>
<dbReference type="EMBL" id="NPBV01000003">
    <property type="protein sequence ID" value="PAD22007.1"/>
    <property type="molecule type" value="Genomic_DNA"/>
</dbReference>
<keyword evidence="4" id="KW-0813">Transport</keyword>
<accession>A0A268AD13</accession>
<dbReference type="RefSeq" id="WP_095234088.1">
    <property type="nucleotide sequence ID" value="NZ_NPBE01000023.1"/>
</dbReference>
<dbReference type="Pfam" id="PF00375">
    <property type="entry name" value="SDF"/>
    <property type="match status" value="1"/>
</dbReference>
<keyword evidence="5 10" id="KW-0812">Transmembrane</keyword>
<evidence type="ECO:0000256" key="8">
    <source>
        <dbReference type="ARBA" id="ARBA00023136"/>
    </source>
</evidence>
<evidence type="ECO:0000256" key="1">
    <source>
        <dbReference type="ARBA" id="ARBA00004141"/>
    </source>
</evidence>
<feature type="transmembrane region" description="Helical" evidence="10">
    <location>
        <begin position="6"/>
        <end position="24"/>
    </location>
</feature>
<evidence type="ECO:0000256" key="2">
    <source>
        <dbReference type="ARBA" id="ARBA00006148"/>
    </source>
</evidence>
<evidence type="ECO:0000313" key="12">
    <source>
        <dbReference type="Proteomes" id="UP000216013"/>
    </source>
</evidence>
<feature type="transmembrane region" description="Helical" evidence="10">
    <location>
        <begin position="74"/>
        <end position="95"/>
    </location>
</feature>
<evidence type="ECO:0000256" key="4">
    <source>
        <dbReference type="ARBA" id="ARBA00022448"/>
    </source>
</evidence>
<comment type="subcellular location">
    <subcellularLocation>
        <location evidence="1">Membrane</location>
        <topology evidence="1">Multi-pass membrane protein</topology>
    </subcellularLocation>
</comment>
<keyword evidence="7 10" id="KW-1133">Transmembrane helix</keyword>
<evidence type="ECO:0000256" key="3">
    <source>
        <dbReference type="ARBA" id="ARBA00022031"/>
    </source>
</evidence>
<feature type="transmembrane region" description="Helical" evidence="10">
    <location>
        <begin position="36"/>
        <end position="54"/>
    </location>
</feature>
<dbReference type="InterPro" id="IPR036458">
    <property type="entry name" value="Na:dicarbo_symporter_sf"/>
</dbReference>
<evidence type="ECO:0000256" key="7">
    <source>
        <dbReference type="ARBA" id="ARBA00022989"/>
    </source>
</evidence>
<dbReference type="GO" id="GO:0015293">
    <property type="term" value="F:symporter activity"/>
    <property type="evidence" value="ECO:0007669"/>
    <property type="project" value="InterPro"/>
</dbReference>
<dbReference type="InterPro" id="IPR001991">
    <property type="entry name" value="Na-dicarboxylate_symporter"/>
</dbReference>
<dbReference type="SUPFAM" id="SSF118215">
    <property type="entry name" value="Proton glutamate symport protein"/>
    <property type="match status" value="1"/>
</dbReference>
<feature type="transmembrane region" description="Helical" evidence="10">
    <location>
        <begin position="187"/>
        <end position="206"/>
    </location>
</feature>
<dbReference type="GO" id="GO:0015184">
    <property type="term" value="F:L-cystine transmembrane transporter activity"/>
    <property type="evidence" value="ECO:0007669"/>
    <property type="project" value="TreeGrafter"/>
</dbReference>
<evidence type="ECO:0000256" key="5">
    <source>
        <dbReference type="ARBA" id="ARBA00022692"/>
    </source>
</evidence>
<keyword evidence="6" id="KW-0029">Amino-acid transport</keyword>
<dbReference type="GO" id="GO:0005886">
    <property type="term" value="C:plasma membrane"/>
    <property type="evidence" value="ECO:0007669"/>
    <property type="project" value="TreeGrafter"/>
</dbReference>
<evidence type="ECO:0000313" key="11">
    <source>
        <dbReference type="EMBL" id="PAD22007.1"/>
    </source>
</evidence>
<feature type="transmembrane region" description="Helical" evidence="10">
    <location>
        <begin position="107"/>
        <end position="131"/>
    </location>
</feature>
<gene>
    <name evidence="11" type="ORF">CHH64_05005</name>
</gene>
<name>A0A268AD13_9BACI</name>
<evidence type="ECO:0000256" key="6">
    <source>
        <dbReference type="ARBA" id="ARBA00022970"/>
    </source>
</evidence>
<organism evidence="11 12">
    <name type="scientific">Terribacillus saccharophilus</name>
    <dbReference type="NCBI Taxonomy" id="361277"/>
    <lineage>
        <taxon>Bacteria</taxon>
        <taxon>Bacillati</taxon>
        <taxon>Bacillota</taxon>
        <taxon>Bacilli</taxon>
        <taxon>Bacillales</taxon>
        <taxon>Bacillaceae</taxon>
        <taxon>Terribacillus</taxon>
    </lineage>
</organism>
<evidence type="ECO:0000256" key="9">
    <source>
        <dbReference type="ARBA" id="ARBA00031293"/>
    </source>
</evidence>
<feature type="transmembrane region" description="Helical" evidence="10">
    <location>
        <begin position="227"/>
        <end position="247"/>
    </location>
</feature>
<dbReference type="PRINTS" id="PR00173">
    <property type="entry name" value="EDTRNSPORT"/>
</dbReference>
<reference evidence="11 12" key="1">
    <citation type="submission" date="2017-07" db="EMBL/GenBank/DDBJ databases">
        <title>Isolation and whole genome analysis of endospore-forming bacteria from heroin.</title>
        <authorList>
            <person name="Kalinowski J."/>
            <person name="Ahrens B."/>
            <person name="Al-Dilaimi A."/>
            <person name="Winkler A."/>
            <person name="Wibberg D."/>
            <person name="Schleenbecker U."/>
            <person name="Ruckert C."/>
            <person name="Wolfel R."/>
            <person name="Grass G."/>
        </authorList>
    </citation>
    <scope>NUCLEOTIDE SEQUENCE [LARGE SCALE GENOMIC DNA]</scope>
    <source>
        <strain evidence="11 12">7528</strain>
    </source>
</reference>
<dbReference type="Proteomes" id="UP000216013">
    <property type="component" value="Unassembled WGS sequence"/>
</dbReference>